<organism evidence="1 2">
    <name type="scientific">Araneus ventricosus</name>
    <name type="common">Orbweaver spider</name>
    <name type="synonym">Epeira ventricosa</name>
    <dbReference type="NCBI Taxonomy" id="182803"/>
    <lineage>
        <taxon>Eukaryota</taxon>
        <taxon>Metazoa</taxon>
        <taxon>Ecdysozoa</taxon>
        <taxon>Arthropoda</taxon>
        <taxon>Chelicerata</taxon>
        <taxon>Arachnida</taxon>
        <taxon>Araneae</taxon>
        <taxon>Araneomorphae</taxon>
        <taxon>Entelegynae</taxon>
        <taxon>Araneoidea</taxon>
        <taxon>Araneidae</taxon>
        <taxon>Araneus</taxon>
    </lineage>
</organism>
<dbReference type="Proteomes" id="UP000499080">
    <property type="component" value="Unassembled WGS sequence"/>
</dbReference>
<dbReference type="EMBL" id="BGPR01026425">
    <property type="protein sequence ID" value="GBN96131.1"/>
    <property type="molecule type" value="Genomic_DNA"/>
</dbReference>
<dbReference type="AlphaFoldDB" id="A0A4Y2T7E1"/>
<keyword evidence="2" id="KW-1185">Reference proteome</keyword>
<protein>
    <submittedName>
        <fullName evidence="1">Uncharacterized protein</fullName>
    </submittedName>
</protein>
<proteinExistence type="predicted"/>
<gene>
    <name evidence="1" type="ORF">AVEN_120780_1</name>
</gene>
<evidence type="ECO:0000313" key="2">
    <source>
        <dbReference type="Proteomes" id="UP000499080"/>
    </source>
</evidence>
<reference evidence="1 2" key="1">
    <citation type="journal article" date="2019" name="Sci. Rep.">
        <title>Orb-weaving spider Araneus ventricosus genome elucidates the spidroin gene catalogue.</title>
        <authorList>
            <person name="Kono N."/>
            <person name="Nakamura H."/>
            <person name="Ohtoshi R."/>
            <person name="Moran D.A.P."/>
            <person name="Shinohara A."/>
            <person name="Yoshida Y."/>
            <person name="Fujiwara M."/>
            <person name="Mori M."/>
            <person name="Tomita M."/>
            <person name="Arakawa K."/>
        </authorList>
    </citation>
    <scope>NUCLEOTIDE SEQUENCE [LARGE SCALE GENOMIC DNA]</scope>
</reference>
<sequence length="74" mass="9059">MKLRNHPTVGIDHWGHESLVVGRPVVQWSERKVELQPLRYYFPKIEEKNQWIRNPFEEDYIKKMKVPSKKKKTR</sequence>
<evidence type="ECO:0000313" key="1">
    <source>
        <dbReference type="EMBL" id="GBN96131.1"/>
    </source>
</evidence>
<accession>A0A4Y2T7E1</accession>
<comment type="caution">
    <text evidence="1">The sequence shown here is derived from an EMBL/GenBank/DDBJ whole genome shotgun (WGS) entry which is preliminary data.</text>
</comment>
<name>A0A4Y2T7E1_ARAVE</name>